<dbReference type="SMART" id="SM00148">
    <property type="entry name" value="PLCXc"/>
    <property type="match status" value="1"/>
</dbReference>
<dbReference type="GO" id="GO:0005509">
    <property type="term" value="F:calcium ion binding"/>
    <property type="evidence" value="ECO:0007669"/>
    <property type="project" value="InterPro"/>
</dbReference>
<dbReference type="Gene3D" id="2.30.29.30">
    <property type="entry name" value="Pleckstrin-homology domain (PH domain)/Phosphotyrosine-binding domain (PTB)"/>
    <property type="match status" value="1"/>
</dbReference>
<dbReference type="InterPro" id="IPR000008">
    <property type="entry name" value="C2_dom"/>
</dbReference>
<dbReference type="SUPFAM" id="SSF50729">
    <property type="entry name" value="PH domain-like"/>
    <property type="match status" value="1"/>
</dbReference>
<organism evidence="15">
    <name type="scientific">Hirondellea gigas</name>
    <dbReference type="NCBI Taxonomy" id="1518452"/>
    <lineage>
        <taxon>Eukaryota</taxon>
        <taxon>Metazoa</taxon>
        <taxon>Ecdysozoa</taxon>
        <taxon>Arthropoda</taxon>
        <taxon>Crustacea</taxon>
        <taxon>Multicrustacea</taxon>
        <taxon>Malacostraca</taxon>
        <taxon>Eumalacostraca</taxon>
        <taxon>Peracarida</taxon>
        <taxon>Amphipoda</taxon>
        <taxon>Amphilochidea</taxon>
        <taxon>Lysianassida</taxon>
        <taxon>Lysianassidira</taxon>
        <taxon>Lysianassoidea</taxon>
        <taxon>Lysianassidae</taxon>
        <taxon>Hirondellea</taxon>
    </lineage>
</organism>
<evidence type="ECO:0000259" key="13">
    <source>
        <dbReference type="PROSITE" id="PS50008"/>
    </source>
</evidence>
<dbReference type="GO" id="GO:0035556">
    <property type="term" value="P:intracellular signal transduction"/>
    <property type="evidence" value="ECO:0007669"/>
    <property type="project" value="InterPro"/>
</dbReference>
<dbReference type="Pfam" id="PF09279">
    <property type="entry name" value="EF-hand_like"/>
    <property type="match status" value="1"/>
</dbReference>
<dbReference type="InterPro" id="IPR001192">
    <property type="entry name" value="PI-PLC_fam"/>
</dbReference>
<dbReference type="SUPFAM" id="SSF49562">
    <property type="entry name" value="C2 domain (Calcium/lipid-binding domain, CaLB)"/>
    <property type="match status" value="1"/>
</dbReference>
<dbReference type="FunFam" id="3.20.20.190:FF:000039">
    <property type="entry name" value="Phosphoinositide phospholipase C"/>
    <property type="match status" value="1"/>
</dbReference>
<evidence type="ECO:0000259" key="14">
    <source>
        <dbReference type="PROSITE" id="PS50222"/>
    </source>
</evidence>
<dbReference type="PROSITE" id="PS50222">
    <property type="entry name" value="EF_HAND_2"/>
    <property type="match status" value="1"/>
</dbReference>
<keyword evidence="7" id="KW-0807">Transducer</keyword>
<name>A0A6A7FWA2_9CRUS</name>
<reference evidence="15" key="1">
    <citation type="submission" date="2017-11" db="EMBL/GenBank/DDBJ databases">
        <title>The sensing device of the deep-sea amphipod.</title>
        <authorList>
            <person name="Kobayashi H."/>
            <person name="Nagahama T."/>
            <person name="Arai W."/>
            <person name="Sasagawa Y."/>
            <person name="Umeda M."/>
            <person name="Hayashi T."/>
            <person name="Nikaido I."/>
            <person name="Watanabe H."/>
            <person name="Oguri K."/>
            <person name="Kitazato H."/>
            <person name="Fujioka K."/>
            <person name="Kido Y."/>
            <person name="Takami H."/>
        </authorList>
    </citation>
    <scope>NUCLEOTIDE SEQUENCE</scope>
    <source>
        <tissue evidence="15">Whole body</tissue>
    </source>
</reference>
<dbReference type="EC" id="3.1.4.11" evidence="2 9"/>
<accession>A0A6A7FWA2</accession>
<dbReference type="PROSITE" id="PS50008">
    <property type="entry name" value="PIPLC_Y_DOMAIN"/>
    <property type="match status" value="1"/>
</dbReference>
<evidence type="ECO:0000256" key="7">
    <source>
        <dbReference type="ARBA" id="ARBA00023224"/>
    </source>
</evidence>
<sequence>MSCPTTCTEGGAGPRSPSNGSVGPPAPVVEEQWHARRRFGNFMEVNPLQAALDSATPMDETVKQLERGASFYKVRGVKKMYPRKFRVDVENMRLLAESKKWWSTSGVSVSLIDVAEVREGWKTDIFNKLSDHVEKAKKAGDGVDPALDEARCFSIIHGNNGHETLDLMAETENERDVWTAGLKHLIETFRSLHQDRQYDLWLRSKFAAADKDNNGALNIDEVVKLLYQLNLKLENKHVKKLFNDANTNSVKRDGRQVLDAYEFTSFYHSLLKMPMVENLFNKYGDEKSGTMSLQQLQELSRIEQGTELTKEEAVALIQDGELSNARNNNNLTLDGFYHLLLSDTFNVYNSVHQNTVHQDMTQPLAHYYISSSHNTYLTGHQLAGESSVEGYISALKKGCRLVELDVWDGEDGEPIIYHGHTLTSKITLADVLNDAIKRYAFYSSKYPVLLSVENHLTIPQQKIMVKQFEEILGDSLLTAPVDDNLSILPSPQDLLEKIIIKAKKPQGTEIEDDDEPDDEQDTIDYIDADDGGNVSKEKPHKPLAPELARVVNVCEGKKFASFASSFTSDKCVHFPSLRENKAEDLFEKSPGDFIKFTQRQISKIYPHGTRTASSNLKPYPLWSVGAQVVTLNMQTEDKPTFYNEAMFRSNGNCGYVLKPEILRGLQPYDPTCLTSSTSKVLRVTVLSGQHLPSSEKKGDVVDPYIQVKVRGHPHDKQKQRTKTIKNNGFNPVWDETLELRIKVAPLALVYFSVRDESALARDAVLALACIPFSSLQQGYRHVHLTDITGKFLAPSALFVKIAISDS</sequence>
<dbReference type="InterPro" id="IPR015359">
    <property type="entry name" value="PLC_EF-hand-like"/>
</dbReference>
<comment type="cofactor">
    <cofactor evidence="1">
        <name>Ca(2+)</name>
        <dbReference type="ChEBI" id="CHEBI:29108"/>
    </cofactor>
</comment>
<dbReference type="PANTHER" id="PTHR10336:SF209">
    <property type="entry name" value="PHOSPHOINOSITIDE PHOSPHOLIPASE C"/>
    <property type="match status" value="1"/>
</dbReference>
<dbReference type="InterPro" id="IPR011992">
    <property type="entry name" value="EF-hand-dom_pair"/>
</dbReference>
<dbReference type="InterPro" id="IPR002048">
    <property type="entry name" value="EF_hand_dom"/>
</dbReference>
<evidence type="ECO:0000256" key="1">
    <source>
        <dbReference type="ARBA" id="ARBA00001913"/>
    </source>
</evidence>
<dbReference type="InterPro" id="IPR001711">
    <property type="entry name" value="PLipase_C_Pinositol-sp_Y"/>
</dbReference>
<dbReference type="InterPro" id="IPR017946">
    <property type="entry name" value="PLC-like_Pdiesterase_TIM-brl"/>
</dbReference>
<comment type="catalytic activity">
    <reaction evidence="8">
        <text>a 1,2-diacyl-sn-glycero-3-phospho-(1D-myo-inositol-4,5-bisphosphate) + H2O = 1D-myo-inositol 1,4,5-trisphosphate + a 1,2-diacyl-sn-glycerol + H(+)</text>
        <dbReference type="Rhea" id="RHEA:33179"/>
        <dbReference type="ChEBI" id="CHEBI:15377"/>
        <dbReference type="ChEBI" id="CHEBI:15378"/>
        <dbReference type="ChEBI" id="CHEBI:17815"/>
        <dbReference type="ChEBI" id="CHEBI:58456"/>
        <dbReference type="ChEBI" id="CHEBI:203600"/>
        <dbReference type="EC" id="3.1.4.11"/>
    </reaction>
    <physiologicalReaction direction="left-to-right" evidence="8">
        <dbReference type="Rhea" id="RHEA:33180"/>
    </physiologicalReaction>
</comment>
<dbReference type="PROSITE" id="PS50003">
    <property type="entry name" value="PH_DOMAIN"/>
    <property type="match status" value="1"/>
</dbReference>
<evidence type="ECO:0000256" key="4">
    <source>
        <dbReference type="ARBA" id="ARBA00022837"/>
    </source>
</evidence>
<feature type="domain" description="PI-PLC Y-box" evidence="13">
    <location>
        <begin position="547"/>
        <end position="663"/>
    </location>
</feature>
<dbReference type="GO" id="GO:0004435">
    <property type="term" value="F:phosphatidylinositol-4,5-bisphosphate phospholipase C activity"/>
    <property type="evidence" value="ECO:0007669"/>
    <property type="project" value="UniProtKB-EC"/>
</dbReference>
<evidence type="ECO:0000313" key="15">
    <source>
        <dbReference type="EMBL" id="LAC22866.1"/>
    </source>
</evidence>
<evidence type="ECO:0000256" key="2">
    <source>
        <dbReference type="ARBA" id="ARBA00012368"/>
    </source>
</evidence>
<dbReference type="Pfam" id="PF00387">
    <property type="entry name" value="PI-PLC-Y"/>
    <property type="match status" value="1"/>
</dbReference>
<dbReference type="PROSITE" id="PS50007">
    <property type="entry name" value="PIPLC_X_DOMAIN"/>
    <property type="match status" value="1"/>
</dbReference>
<dbReference type="PANTHER" id="PTHR10336">
    <property type="entry name" value="PHOSPHOINOSITIDE-SPECIFIC PHOSPHOLIPASE C FAMILY PROTEIN"/>
    <property type="match status" value="1"/>
</dbReference>
<evidence type="ECO:0000256" key="10">
    <source>
        <dbReference type="SAM" id="MobiDB-lite"/>
    </source>
</evidence>
<keyword evidence="5 9" id="KW-0442">Lipid degradation</keyword>
<keyword evidence="4" id="KW-0106">Calcium</keyword>
<dbReference type="CDD" id="cd08558">
    <property type="entry name" value="PI-PLCc_eukaryota"/>
    <property type="match status" value="1"/>
</dbReference>
<dbReference type="SUPFAM" id="SSF51695">
    <property type="entry name" value="PLC-like phosphodiesterases"/>
    <property type="match status" value="1"/>
</dbReference>
<dbReference type="EMBL" id="IACT01003634">
    <property type="protein sequence ID" value="LAC22866.1"/>
    <property type="molecule type" value="mRNA"/>
</dbReference>
<dbReference type="InterPro" id="IPR001849">
    <property type="entry name" value="PH_domain"/>
</dbReference>
<dbReference type="InterPro" id="IPR000909">
    <property type="entry name" value="PLipase_C_PInositol-sp_X_dom"/>
</dbReference>
<dbReference type="Gene3D" id="2.60.40.150">
    <property type="entry name" value="C2 domain"/>
    <property type="match status" value="1"/>
</dbReference>
<dbReference type="SMART" id="SM00239">
    <property type="entry name" value="C2"/>
    <property type="match status" value="1"/>
</dbReference>
<dbReference type="CDD" id="cd00275">
    <property type="entry name" value="C2_PLC_like"/>
    <property type="match status" value="1"/>
</dbReference>
<dbReference type="Pfam" id="PF00388">
    <property type="entry name" value="PI-PLC-X"/>
    <property type="match status" value="1"/>
</dbReference>
<dbReference type="SUPFAM" id="SSF47473">
    <property type="entry name" value="EF-hand"/>
    <property type="match status" value="1"/>
</dbReference>
<dbReference type="InterPro" id="IPR018247">
    <property type="entry name" value="EF_Hand_1_Ca_BS"/>
</dbReference>
<dbReference type="GO" id="GO:0016042">
    <property type="term" value="P:lipid catabolic process"/>
    <property type="evidence" value="ECO:0007669"/>
    <property type="project" value="UniProtKB-KW"/>
</dbReference>
<dbReference type="PRINTS" id="PR00390">
    <property type="entry name" value="PHPHLIPASEC"/>
</dbReference>
<dbReference type="AlphaFoldDB" id="A0A6A7FWA2"/>
<dbReference type="GO" id="GO:0005886">
    <property type="term" value="C:plasma membrane"/>
    <property type="evidence" value="ECO:0007669"/>
    <property type="project" value="TreeGrafter"/>
</dbReference>
<dbReference type="PROSITE" id="PS50004">
    <property type="entry name" value="C2"/>
    <property type="match status" value="1"/>
</dbReference>
<dbReference type="InterPro" id="IPR011993">
    <property type="entry name" value="PH-like_dom_sf"/>
</dbReference>
<dbReference type="Gene3D" id="1.10.238.10">
    <property type="entry name" value="EF-hand"/>
    <property type="match status" value="2"/>
</dbReference>
<dbReference type="SMART" id="SM00149">
    <property type="entry name" value="PLCYc"/>
    <property type="match status" value="1"/>
</dbReference>
<keyword evidence="6 9" id="KW-0443">Lipid metabolism</keyword>
<dbReference type="Pfam" id="PF00168">
    <property type="entry name" value="C2"/>
    <property type="match status" value="1"/>
</dbReference>
<proteinExistence type="evidence at transcript level"/>
<evidence type="ECO:0000256" key="3">
    <source>
        <dbReference type="ARBA" id="ARBA00022801"/>
    </source>
</evidence>
<feature type="domain" description="C2" evidence="12">
    <location>
        <begin position="658"/>
        <end position="786"/>
    </location>
</feature>
<keyword evidence="3 9" id="KW-0378">Hydrolase</keyword>
<protein>
    <recommendedName>
        <fullName evidence="2 9">Phosphoinositide phospholipase C</fullName>
        <ecNumber evidence="2 9">3.1.4.11</ecNumber>
    </recommendedName>
</protein>
<evidence type="ECO:0000256" key="9">
    <source>
        <dbReference type="RuleBase" id="RU361133"/>
    </source>
</evidence>
<dbReference type="Gene3D" id="3.20.20.190">
    <property type="entry name" value="Phosphatidylinositol (PI) phosphodiesterase"/>
    <property type="match status" value="1"/>
</dbReference>
<feature type="domain" description="PH" evidence="11">
    <location>
        <begin position="152"/>
        <end position="187"/>
    </location>
</feature>
<evidence type="ECO:0000259" key="12">
    <source>
        <dbReference type="PROSITE" id="PS50004"/>
    </source>
</evidence>
<evidence type="ECO:0000256" key="5">
    <source>
        <dbReference type="ARBA" id="ARBA00022963"/>
    </source>
</evidence>
<evidence type="ECO:0000256" key="8">
    <source>
        <dbReference type="ARBA" id="ARBA00023674"/>
    </source>
</evidence>
<dbReference type="PROSITE" id="PS00018">
    <property type="entry name" value="EF_HAND_1"/>
    <property type="match status" value="1"/>
</dbReference>
<feature type="domain" description="EF-hand" evidence="14">
    <location>
        <begin position="197"/>
        <end position="232"/>
    </location>
</feature>
<dbReference type="CDD" id="cd01248">
    <property type="entry name" value="PH_PLC_ELMO1"/>
    <property type="match status" value="1"/>
</dbReference>
<evidence type="ECO:0000259" key="11">
    <source>
        <dbReference type="PROSITE" id="PS50003"/>
    </source>
</evidence>
<feature type="region of interest" description="Disordered" evidence="10">
    <location>
        <begin position="1"/>
        <end position="27"/>
    </location>
</feature>
<evidence type="ECO:0000256" key="6">
    <source>
        <dbReference type="ARBA" id="ARBA00023098"/>
    </source>
</evidence>
<dbReference type="InterPro" id="IPR035892">
    <property type="entry name" value="C2_domain_sf"/>
</dbReference>